<protein>
    <submittedName>
        <fullName evidence="1">Uncharacterized protein</fullName>
    </submittedName>
</protein>
<reference evidence="1 2" key="1">
    <citation type="submission" date="2019-08" db="EMBL/GenBank/DDBJ databases">
        <title>Deep-cultivation of Planctomycetes and their phenomic and genomic characterization uncovers novel biology.</title>
        <authorList>
            <person name="Wiegand S."/>
            <person name="Jogler M."/>
            <person name="Boedeker C."/>
            <person name="Pinto D."/>
            <person name="Vollmers J."/>
            <person name="Rivas-Marin E."/>
            <person name="Kohn T."/>
            <person name="Peeters S.H."/>
            <person name="Heuer A."/>
            <person name="Rast P."/>
            <person name="Oberbeckmann S."/>
            <person name="Bunk B."/>
            <person name="Jeske O."/>
            <person name="Meyerdierks A."/>
            <person name="Storesund J.E."/>
            <person name="Kallscheuer N."/>
            <person name="Luecker S."/>
            <person name="Lage O.M."/>
            <person name="Pohl T."/>
            <person name="Merkel B.J."/>
            <person name="Hornburger P."/>
            <person name="Mueller R.-W."/>
            <person name="Bruemmer F."/>
            <person name="Labrenz M."/>
            <person name="Spormann A.M."/>
            <person name="Op den Camp H."/>
            <person name="Overmann J."/>
            <person name="Amann R."/>
            <person name="Jetten M.S.M."/>
            <person name="Mascher T."/>
            <person name="Medema M.H."/>
            <person name="Devos D.P."/>
            <person name="Kaster A.-K."/>
            <person name="Ovreas L."/>
            <person name="Rohde M."/>
            <person name="Galperin M.Y."/>
            <person name="Jogler C."/>
        </authorList>
    </citation>
    <scope>NUCLEOTIDE SEQUENCE [LARGE SCALE GENOMIC DNA]</scope>
    <source>
        <strain evidence="1 2">Pr1d</strain>
    </source>
</reference>
<proteinExistence type="predicted"/>
<keyword evidence="2" id="KW-1185">Reference proteome</keyword>
<dbReference type="AlphaFoldDB" id="A0A5B9QAA2"/>
<dbReference type="RefSeq" id="WP_148074345.1">
    <property type="nucleotide sequence ID" value="NZ_CP042913.1"/>
</dbReference>
<dbReference type="Proteomes" id="UP000323917">
    <property type="component" value="Chromosome"/>
</dbReference>
<dbReference type="OrthoDB" id="288064at2"/>
<evidence type="ECO:0000313" key="2">
    <source>
        <dbReference type="Proteomes" id="UP000323917"/>
    </source>
</evidence>
<organism evidence="1 2">
    <name type="scientific">Bythopirellula goksoeyrii</name>
    <dbReference type="NCBI Taxonomy" id="1400387"/>
    <lineage>
        <taxon>Bacteria</taxon>
        <taxon>Pseudomonadati</taxon>
        <taxon>Planctomycetota</taxon>
        <taxon>Planctomycetia</taxon>
        <taxon>Pirellulales</taxon>
        <taxon>Lacipirellulaceae</taxon>
        <taxon>Bythopirellula</taxon>
    </lineage>
</organism>
<evidence type="ECO:0000313" key="1">
    <source>
        <dbReference type="EMBL" id="QEG35907.1"/>
    </source>
</evidence>
<dbReference type="KEGG" id="bgok:Pr1d_32140"/>
<sequence>MVKRSTKTLTEQCEKVTIRFTKSQAERIAAECELNGMKPSVYLRLASMSFTNSKFLDVFSLVSQVAEEQVRFRRDFNEAVYREGES</sequence>
<gene>
    <name evidence="1" type="ORF">Pr1d_32140</name>
</gene>
<name>A0A5B9QAA2_9BACT</name>
<dbReference type="EMBL" id="CP042913">
    <property type="protein sequence ID" value="QEG35907.1"/>
    <property type="molecule type" value="Genomic_DNA"/>
</dbReference>
<accession>A0A5B9QAA2</accession>